<sequence>MTAKKISISLPEHLYEQLKARPLESVSGHIVALLEAEQQCLDWLAERERVFGELPADPEAEAYWSARLRMTAEEVLAENIAQDAQAAQGVEPGAAGGGRGRAA</sequence>
<reference evidence="1 2" key="1">
    <citation type="submission" date="2023-07" db="EMBL/GenBank/DDBJ databases">
        <title>Sequencing the genomes of 1000 actinobacteria strains.</title>
        <authorList>
            <person name="Klenk H.-P."/>
        </authorList>
    </citation>
    <scope>NUCLEOTIDE SEQUENCE [LARGE SCALE GENOMIC DNA]</scope>
    <source>
        <strain evidence="1 2">DSM 46740</strain>
    </source>
</reference>
<dbReference type="RefSeq" id="WP_307569171.1">
    <property type="nucleotide sequence ID" value="NZ_JAUSQU010000002.1"/>
</dbReference>
<dbReference type="EMBL" id="JAUSQU010000002">
    <property type="protein sequence ID" value="MDP9850244.1"/>
    <property type="molecule type" value="Genomic_DNA"/>
</dbReference>
<proteinExistence type="predicted"/>
<comment type="caution">
    <text evidence="1">The sequence shown here is derived from an EMBL/GenBank/DDBJ whole genome shotgun (WGS) entry which is preliminary data.</text>
</comment>
<name>A0ABT9QU15_9ACTN</name>
<gene>
    <name evidence="1" type="ORF">J2853_009540</name>
</gene>
<keyword evidence="2" id="KW-1185">Reference proteome</keyword>
<evidence type="ECO:0000313" key="2">
    <source>
        <dbReference type="Proteomes" id="UP001225356"/>
    </source>
</evidence>
<organism evidence="1 2">
    <name type="scientific">Streptosporangium lutulentum</name>
    <dbReference type="NCBI Taxonomy" id="1461250"/>
    <lineage>
        <taxon>Bacteria</taxon>
        <taxon>Bacillati</taxon>
        <taxon>Actinomycetota</taxon>
        <taxon>Actinomycetes</taxon>
        <taxon>Streptosporangiales</taxon>
        <taxon>Streptosporangiaceae</taxon>
        <taxon>Streptosporangium</taxon>
    </lineage>
</organism>
<protein>
    <submittedName>
        <fullName evidence="1">Uncharacterized protein</fullName>
    </submittedName>
</protein>
<evidence type="ECO:0000313" key="1">
    <source>
        <dbReference type="EMBL" id="MDP9850244.1"/>
    </source>
</evidence>
<dbReference type="Proteomes" id="UP001225356">
    <property type="component" value="Unassembled WGS sequence"/>
</dbReference>
<accession>A0ABT9QU15</accession>